<proteinExistence type="predicted"/>
<dbReference type="Proteomes" id="UP001187531">
    <property type="component" value="Unassembled WGS sequence"/>
</dbReference>
<sequence length="120" mass="13389">MPQSQLTMMNSTKIGREDDLPLSSLTRANIVNRSASPPPSPLVASVISDPSTSSTVTPFESLSPREFRWRRQKFQSPDVTWKSSLPTPPPEIPTPVEYFKQIFDDDMVEGLVSQSDLHAM</sequence>
<name>A0AA88KX02_ARTSF</name>
<evidence type="ECO:0000313" key="3">
    <source>
        <dbReference type="Proteomes" id="UP001187531"/>
    </source>
</evidence>
<evidence type="ECO:0000313" key="2">
    <source>
        <dbReference type="EMBL" id="KAK2710593.1"/>
    </source>
</evidence>
<organism evidence="2 3">
    <name type="scientific">Artemia franciscana</name>
    <name type="common">Brine shrimp</name>
    <name type="synonym">Artemia sanfranciscana</name>
    <dbReference type="NCBI Taxonomy" id="6661"/>
    <lineage>
        <taxon>Eukaryota</taxon>
        <taxon>Metazoa</taxon>
        <taxon>Ecdysozoa</taxon>
        <taxon>Arthropoda</taxon>
        <taxon>Crustacea</taxon>
        <taxon>Branchiopoda</taxon>
        <taxon>Anostraca</taxon>
        <taxon>Artemiidae</taxon>
        <taxon>Artemia</taxon>
    </lineage>
</organism>
<accession>A0AA88KX02</accession>
<dbReference type="EMBL" id="JAVRJZ010000016">
    <property type="protein sequence ID" value="KAK2710593.1"/>
    <property type="molecule type" value="Genomic_DNA"/>
</dbReference>
<feature type="compositionally biased region" description="Polar residues" evidence="1">
    <location>
        <begin position="48"/>
        <end position="60"/>
    </location>
</feature>
<dbReference type="AlphaFoldDB" id="A0AA88KX02"/>
<evidence type="ECO:0000256" key="1">
    <source>
        <dbReference type="SAM" id="MobiDB-lite"/>
    </source>
</evidence>
<comment type="caution">
    <text evidence="2">The sequence shown here is derived from an EMBL/GenBank/DDBJ whole genome shotgun (WGS) entry which is preliminary data.</text>
</comment>
<gene>
    <name evidence="2" type="ORF">QYM36_011946</name>
</gene>
<feature type="region of interest" description="Disordered" evidence="1">
    <location>
        <begin position="31"/>
        <end position="61"/>
    </location>
</feature>
<protein>
    <submittedName>
        <fullName evidence="2">Uncharacterized protein</fullName>
    </submittedName>
</protein>
<reference evidence="2" key="1">
    <citation type="submission" date="2023-07" db="EMBL/GenBank/DDBJ databases">
        <title>Chromosome-level genome assembly of Artemia franciscana.</title>
        <authorList>
            <person name="Jo E."/>
        </authorList>
    </citation>
    <scope>NUCLEOTIDE SEQUENCE</scope>
    <source>
        <tissue evidence="2">Whole body</tissue>
    </source>
</reference>
<keyword evidence="3" id="KW-1185">Reference proteome</keyword>